<keyword evidence="2 5" id="KW-0378">Hydrolase</keyword>
<organism evidence="5 6">
    <name type="scientific">Gluconacetobacter dulcium</name>
    <dbReference type="NCBI Taxonomy" id="2729096"/>
    <lineage>
        <taxon>Bacteria</taxon>
        <taxon>Pseudomonadati</taxon>
        <taxon>Pseudomonadota</taxon>
        <taxon>Alphaproteobacteria</taxon>
        <taxon>Acetobacterales</taxon>
        <taxon>Acetobacteraceae</taxon>
        <taxon>Gluconacetobacter</taxon>
    </lineage>
</organism>
<dbReference type="InterPro" id="IPR029000">
    <property type="entry name" value="Cyclophilin-like_dom_sf"/>
</dbReference>
<dbReference type="SUPFAM" id="SSF50891">
    <property type="entry name" value="Cyclophilin-like"/>
    <property type="match status" value="1"/>
</dbReference>
<dbReference type="GO" id="GO:0017168">
    <property type="term" value="F:5-oxoprolinase (ATP-hydrolyzing) activity"/>
    <property type="evidence" value="ECO:0007669"/>
    <property type="project" value="UniProtKB-EC"/>
</dbReference>
<dbReference type="SUPFAM" id="SSF160467">
    <property type="entry name" value="PH0987 N-terminal domain-like"/>
    <property type="match status" value="1"/>
</dbReference>
<dbReference type="Gene3D" id="3.30.1360.40">
    <property type="match status" value="1"/>
</dbReference>
<dbReference type="PANTHER" id="PTHR34698">
    <property type="entry name" value="5-OXOPROLINASE SUBUNIT B"/>
    <property type="match status" value="1"/>
</dbReference>
<dbReference type="NCBIfam" id="TIGR00370">
    <property type="entry name" value="5-oxoprolinase subunit PxpB"/>
    <property type="match status" value="1"/>
</dbReference>
<keyword evidence="3" id="KW-0067">ATP-binding</keyword>
<dbReference type="AlphaFoldDB" id="A0A7W4PGG2"/>
<proteinExistence type="predicted"/>
<dbReference type="InterPro" id="IPR010016">
    <property type="entry name" value="PxpB"/>
</dbReference>
<evidence type="ECO:0000256" key="2">
    <source>
        <dbReference type="ARBA" id="ARBA00022801"/>
    </source>
</evidence>
<dbReference type="GO" id="GO:0005524">
    <property type="term" value="F:ATP binding"/>
    <property type="evidence" value="ECO:0007669"/>
    <property type="project" value="UniProtKB-KW"/>
</dbReference>
<evidence type="ECO:0000313" key="6">
    <source>
        <dbReference type="Proteomes" id="UP000530320"/>
    </source>
</evidence>
<evidence type="ECO:0000256" key="1">
    <source>
        <dbReference type="ARBA" id="ARBA00022741"/>
    </source>
</evidence>
<feature type="domain" description="Carboxyltransferase" evidence="4">
    <location>
        <begin position="2"/>
        <end position="201"/>
    </location>
</feature>
<name>A0A7W4PGG2_9PROT</name>
<gene>
    <name evidence="5" type="primary">pxpB</name>
    <name evidence="5" type="ORF">HLH44_06535</name>
</gene>
<accession>A0A7W4PGG2</accession>
<dbReference type="Pfam" id="PF02682">
    <property type="entry name" value="CT_C_D"/>
    <property type="match status" value="1"/>
</dbReference>
<dbReference type="Gene3D" id="2.40.100.10">
    <property type="entry name" value="Cyclophilin-like"/>
    <property type="match status" value="1"/>
</dbReference>
<protein>
    <submittedName>
        <fullName evidence="5">5-oxoprolinase subunit PxpB</fullName>
        <ecNumber evidence="5">3.5.2.9</ecNumber>
    </submittedName>
</protein>
<keyword evidence="1" id="KW-0547">Nucleotide-binding</keyword>
<dbReference type="RefSeq" id="WP_183008590.1">
    <property type="nucleotide sequence ID" value="NZ_JABEQP010000003.1"/>
</dbReference>
<dbReference type="Proteomes" id="UP000530320">
    <property type="component" value="Unassembled WGS sequence"/>
</dbReference>
<sequence>MTHIYPAGTGGFLLDAAEGAFSDATQRRIWATARLMSPCAGVFQAVPGVNNLLITFDATAVDPHALSTRLRKTWEQSTAAPVRPRAITISVDYSPAFSEDLPLVADFAGLSIEETIALHTAGAYSVAAIGATPGFAYLTGLDPRLCIPRRDTPRLMVRKGAVMIGGGHAGIVPCDTPSGWHILGQTAIEMFCAHNDQPCLLQIGDTVRFTRIA</sequence>
<comment type="caution">
    <text evidence="5">The sequence shown here is derived from an EMBL/GenBank/DDBJ whole genome shotgun (WGS) entry which is preliminary data.</text>
</comment>
<dbReference type="EC" id="3.5.2.9" evidence="5"/>
<evidence type="ECO:0000259" key="4">
    <source>
        <dbReference type="SMART" id="SM00796"/>
    </source>
</evidence>
<dbReference type="SMART" id="SM00796">
    <property type="entry name" value="AHS1"/>
    <property type="match status" value="1"/>
</dbReference>
<dbReference type="PANTHER" id="PTHR34698:SF2">
    <property type="entry name" value="5-OXOPROLINASE SUBUNIT B"/>
    <property type="match status" value="1"/>
</dbReference>
<evidence type="ECO:0000313" key="5">
    <source>
        <dbReference type="EMBL" id="MBB2197122.1"/>
    </source>
</evidence>
<evidence type="ECO:0000256" key="3">
    <source>
        <dbReference type="ARBA" id="ARBA00022840"/>
    </source>
</evidence>
<dbReference type="InterPro" id="IPR003833">
    <property type="entry name" value="CT_C_D"/>
</dbReference>
<dbReference type="EMBL" id="JABEQP010000003">
    <property type="protein sequence ID" value="MBB2197122.1"/>
    <property type="molecule type" value="Genomic_DNA"/>
</dbReference>
<reference evidence="5 6" key="1">
    <citation type="submission" date="2020-04" db="EMBL/GenBank/DDBJ databases">
        <title>Description of novel Gluconacetobacter.</title>
        <authorList>
            <person name="Sombolestani A."/>
        </authorList>
    </citation>
    <scope>NUCLEOTIDE SEQUENCE [LARGE SCALE GENOMIC DNA]</scope>
    <source>
        <strain evidence="5 6">LMG 22058</strain>
    </source>
</reference>